<reference evidence="2 3" key="1">
    <citation type="submission" date="2019-04" db="EMBL/GenBank/DDBJ databases">
        <authorList>
            <person name="Liu Q."/>
            <person name="Xin Y.-H."/>
        </authorList>
    </citation>
    <scope>NUCLEOTIDE SEQUENCE [LARGE SCALE GENOMIC DNA]</scope>
    <source>
        <strain evidence="2 3">AM23</strain>
    </source>
</reference>
<sequence>MVSITDDLAALGIELKPVHGPRTASPLIGVVVRAEAAPELAVAATIASLLTSAAQDFTVHVVGASAASTPRVRSWVGADARFHWLPTAAPPAATTYTLVLPAGTRVGMYTLEAYVDAIRLTGASCVRALVDGQSASAELWDTAILARLQATGDPEAAVRTSGTERWVAGGSLGLHDYLRPAPRLHVRKGPAGRHDLTVVVRDAGDAGVRRDYEERIRDLESRLARSEKARRRMEAGVLPKRGAARVYAALRRGPAHVTGRAVTMLRRTRSS</sequence>
<dbReference type="AlphaFoldDB" id="A0A4S5E0U9"/>
<proteinExistence type="predicted"/>
<protein>
    <submittedName>
        <fullName evidence="2">Uncharacterized protein</fullName>
    </submittedName>
</protein>
<accession>A0A4S5E0U9</accession>
<evidence type="ECO:0000313" key="3">
    <source>
        <dbReference type="Proteomes" id="UP000305233"/>
    </source>
</evidence>
<evidence type="ECO:0000313" key="2">
    <source>
        <dbReference type="EMBL" id="THJ64964.1"/>
    </source>
</evidence>
<keyword evidence="3" id="KW-1185">Reference proteome</keyword>
<name>A0A4S5E0U9_9MICC</name>
<organism evidence="2 3">
    <name type="scientific">Arthrobacter echini</name>
    <dbReference type="NCBI Taxonomy" id="1529066"/>
    <lineage>
        <taxon>Bacteria</taxon>
        <taxon>Bacillati</taxon>
        <taxon>Actinomycetota</taxon>
        <taxon>Actinomycetes</taxon>
        <taxon>Micrococcales</taxon>
        <taxon>Micrococcaceae</taxon>
        <taxon>Arthrobacter</taxon>
    </lineage>
</organism>
<feature type="coiled-coil region" evidence="1">
    <location>
        <begin position="209"/>
        <end position="236"/>
    </location>
</feature>
<comment type="caution">
    <text evidence="2">The sequence shown here is derived from an EMBL/GenBank/DDBJ whole genome shotgun (WGS) entry which is preliminary data.</text>
</comment>
<dbReference type="EMBL" id="SSWH01000014">
    <property type="protein sequence ID" value="THJ64964.1"/>
    <property type="molecule type" value="Genomic_DNA"/>
</dbReference>
<gene>
    <name evidence="2" type="ORF">E8P82_13315</name>
</gene>
<dbReference type="OrthoDB" id="4946146at2"/>
<keyword evidence="1" id="KW-0175">Coiled coil</keyword>
<dbReference type="Proteomes" id="UP000305233">
    <property type="component" value="Unassembled WGS sequence"/>
</dbReference>
<dbReference type="RefSeq" id="WP_136455542.1">
    <property type="nucleotide sequence ID" value="NZ_SSWH01000014.1"/>
</dbReference>
<evidence type="ECO:0000256" key="1">
    <source>
        <dbReference type="SAM" id="Coils"/>
    </source>
</evidence>